<keyword evidence="2" id="KW-1185">Reference proteome</keyword>
<sequence length="207" mass="22496">MVAMTDIDDFLPQVLLHAPNCSDIVAYRFIREAAREFCDRTQAWRESESMTVIAPDGEAVSTVSDAEIILIQRAELDGTPLKPQTVAWLDDNEPGWETTTDTGTARYITQTAPNTVSVVPKQSGFLTMRLVLKPSLSALTLPKFLLDQWGVEIGKGAAGRVLLLPGNENAAFGQALLTEFNACLGTEAIRAAKGQQGARLRTKGSYL</sequence>
<accession>A0ABZ2BDN2</accession>
<evidence type="ECO:0000313" key="1">
    <source>
        <dbReference type="EMBL" id="WVT04605.1"/>
    </source>
</evidence>
<organism evidence="1 2">
    <name type="scientific">Sinorhizobium chiapasense</name>
    <dbReference type="NCBI Taxonomy" id="501572"/>
    <lineage>
        <taxon>Bacteria</taxon>
        <taxon>Pseudomonadati</taxon>
        <taxon>Pseudomonadota</taxon>
        <taxon>Alphaproteobacteria</taxon>
        <taxon>Hyphomicrobiales</taxon>
        <taxon>Rhizobiaceae</taxon>
        <taxon>Sinorhizobium/Ensifer group</taxon>
        <taxon>Sinorhizobium</taxon>
    </lineage>
</organism>
<proteinExistence type="predicted"/>
<name>A0ABZ2BDN2_9HYPH</name>
<dbReference type="EMBL" id="CP133148">
    <property type="protein sequence ID" value="WVT04605.1"/>
    <property type="molecule type" value="Genomic_DNA"/>
</dbReference>
<reference evidence="1" key="1">
    <citation type="submission" date="2023-08" db="EMBL/GenBank/DDBJ databases">
        <title>Complete genome sequence of Sinorhizobium chiapanecum ITTG S70 isolated from Acaciella angustissima nodules in Chiapas-Mexico.</title>
        <authorList>
            <person name="Rincon-Rosales R."/>
            <person name="Rogel M.A."/>
            <person name="Rincon-Medina C.I."/>
            <person name="Guerrero G."/>
            <person name="Manzano-Gomez L.A."/>
            <person name="Lopez-Lopez A."/>
            <person name="Rincon Molina F.A."/>
            <person name="Martinez-Romero E."/>
        </authorList>
    </citation>
    <scope>NUCLEOTIDE SEQUENCE</scope>
    <source>
        <strain evidence="1">ITTG S70</strain>
    </source>
</reference>
<protein>
    <submittedName>
        <fullName evidence="1">Uncharacterized protein</fullName>
    </submittedName>
</protein>
<evidence type="ECO:0000313" key="2">
    <source>
        <dbReference type="Proteomes" id="UP001432360"/>
    </source>
</evidence>
<dbReference type="RefSeq" id="WP_331373766.1">
    <property type="nucleotide sequence ID" value="NZ_CP133148.1"/>
</dbReference>
<dbReference type="Proteomes" id="UP001432360">
    <property type="component" value="Chromosome"/>
</dbReference>
<gene>
    <name evidence="1" type="ORF">RB548_04125</name>
</gene>